<keyword evidence="4" id="KW-1133">Transmembrane helix</keyword>
<keyword evidence="4" id="KW-0812">Transmembrane</keyword>
<dbReference type="SUPFAM" id="SSF51412">
    <property type="entry name" value="Inosine monophosphate dehydrogenase (IMPDH)"/>
    <property type="match status" value="1"/>
</dbReference>
<evidence type="ECO:0008006" key="7">
    <source>
        <dbReference type="Google" id="ProtNLM"/>
    </source>
</evidence>
<dbReference type="CDD" id="cd04730">
    <property type="entry name" value="NPD_like"/>
    <property type="match status" value="1"/>
</dbReference>
<organism evidence="5 6">
    <name type="scientific">Marasmiellus scandens</name>
    <dbReference type="NCBI Taxonomy" id="2682957"/>
    <lineage>
        <taxon>Eukaryota</taxon>
        <taxon>Fungi</taxon>
        <taxon>Dikarya</taxon>
        <taxon>Basidiomycota</taxon>
        <taxon>Agaricomycotina</taxon>
        <taxon>Agaricomycetes</taxon>
        <taxon>Agaricomycetidae</taxon>
        <taxon>Agaricales</taxon>
        <taxon>Marasmiineae</taxon>
        <taxon>Omphalotaceae</taxon>
        <taxon>Marasmiellus</taxon>
    </lineage>
</organism>
<evidence type="ECO:0000256" key="1">
    <source>
        <dbReference type="ARBA" id="ARBA00022630"/>
    </source>
</evidence>
<dbReference type="Pfam" id="PF03060">
    <property type="entry name" value="NMO"/>
    <property type="match status" value="2"/>
</dbReference>
<feature type="transmembrane region" description="Helical" evidence="4">
    <location>
        <begin position="36"/>
        <end position="57"/>
    </location>
</feature>
<keyword evidence="1" id="KW-0285">Flavoprotein</keyword>
<accession>A0ABR1IXP0</accession>
<gene>
    <name evidence="5" type="ORF">VKT23_016184</name>
</gene>
<keyword evidence="2" id="KW-0288">FMN</keyword>
<reference evidence="5 6" key="1">
    <citation type="submission" date="2024-01" db="EMBL/GenBank/DDBJ databases">
        <title>A draft genome for the cacao thread blight pathogen Marasmiellus scandens.</title>
        <authorList>
            <person name="Baruah I.K."/>
            <person name="Leung J."/>
            <person name="Bukari Y."/>
            <person name="Amoako-Attah I."/>
            <person name="Meinhardt L.W."/>
            <person name="Bailey B.A."/>
            <person name="Cohen S.P."/>
        </authorList>
    </citation>
    <scope>NUCLEOTIDE SEQUENCE [LARGE SCALE GENOMIC DNA]</scope>
    <source>
        <strain evidence="5 6">GH-19</strain>
    </source>
</reference>
<feature type="transmembrane region" description="Helical" evidence="4">
    <location>
        <begin position="12"/>
        <end position="30"/>
    </location>
</feature>
<dbReference type="Proteomes" id="UP001498398">
    <property type="component" value="Unassembled WGS sequence"/>
</dbReference>
<dbReference type="EMBL" id="JBANRG010000059">
    <property type="protein sequence ID" value="KAK7442213.1"/>
    <property type="molecule type" value="Genomic_DNA"/>
</dbReference>
<keyword evidence="3" id="KW-0560">Oxidoreductase</keyword>
<proteinExistence type="predicted"/>
<dbReference type="Gene3D" id="3.20.20.70">
    <property type="entry name" value="Aldolase class I"/>
    <property type="match status" value="1"/>
</dbReference>
<dbReference type="PANTHER" id="PTHR32332:SF31">
    <property type="entry name" value="2-NITROPROPANE DIOXYGENASE FAMILY, PUTATIVE (AFU_ORTHOLOGUE AFUA_2G09850)-RELATED"/>
    <property type="match status" value="1"/>
</dbReference>
<keyword evidence="4" id="KW-0472">Membrane</keyword>
<comment type="caution">
    <text evidence="5">The sequence shown here is derived from an EMBL/GenBank/DDBJ whole genome shotgun (WGS) entry which is preliminary data.</text>
</comment>
<dbReference type="PANTHER" id="PTHR32332">
    <property type="entry name" value="2-NITROPROPANE DIOXYGENASE"/>
    <property type="match status" value="1"/>
</dbReference>
<evidence type="ECO:0000256" key="4">
    <source>
        <dbReference type="SAM" id="Phobius"/>
    </source>
</evidence>
<evidence type="ECO:0000256" key="3">
    <source>
        <dbReference type="ARBA" id="ARBA00023002"/>
    </source>
</evidence>
<dbReference type="InterPro" id="IPR004136">
    <property type="entry name" value="NMO"/>
</dbReference>
<evidence type="ECO:0000256" key="2">
    <source>
        <dbReference type="ARBA" id="ARBA00022643"/>
    </source>
</evidence>
<sequence>MQNMQQIQTALTRLLGISTPIVLAPMGAVVSPEMAAAVTLAGGFGFLGAALATSVQIKQRIQAVRKILGAVPEAPLPIGVGVIGWCLDKTELGEDPLIPTILAERPKAIWLAFGDNLGRYVKTVREYDANRNFRTLIFVIVNSVEDATKAANVWGVDVLVAQGIESGGHGGSKAPTLSILLTAILRVIPQNGPVVIGAGGIATGAQIASLLTTGASGVALGTRFLFTHEAQYSAASKEVLLAAGIHSTERSMAFDEVNRTMGWPRDIDGRAIANKIMDDLKEGISLKERMERHDSGKENGEKDRLVVWAGMAVGLTDQLKCTADVVKELHEETLEFLKRAASLIPAS</sequence>
<keyword evidence="6" id="KW-1185">Reference proteome</keyword>
<evidence type="ECO:0000313" key="5">
    <source>
        <dbReference type="EMBL" id="KAK7442213.1"/>
    </source>
</evidence>
<name>A0ABR1IXP0_9AGAR</name>
<evidence type="ECO:0000313" key="6">
    <source>
        <dbReference type="Proteomes" id="UP001498398"/>
    </source>
</evidence>
<dbReference type="InterPro" id="IPR013785">
    <property type="entry name" value="Aldolase_TIM"/>
</dbReference>
<protein>
    <recommendedName>
        <fullName evidence="7">2-nitropropane dioxygenase</fullName>
    </recommendedName>
</protein>